<feature type="region of interest" description="Disordered" evidence="1">
    <location>
        <begin position="23"/>
        <end position="87"/>
    </location>
</feature>
<evidence type="ECO:0000256" key="1">
    <source>
        <dbReference type="SAM" id="MobiDB-lite"/>
    </source>
</evidence>
<gene>
    <name evidence="2" type="ORF">LR48_Vigan06g089600</name>
</gene>
<proteinExistence type="predicted"/>
<sequence length="204" mass="22212">MNEMQQRHEDKLVVVKAECEARIAREVAGREGEEERAKEKGKAAAEDQAEHNSERDKTWKPTESEAEGSKAKSIHAESATEDRRMVVKPEPSSTLLLPFVQAIMDVQISEQFVPPQFKTYDGTTDPEAHIKTFSNASGVSPMESPSVTTGITTGRRSKKENGFFLAEESSLAITCGITVTRVPSTAVVSFIATPVMGAETETGP</sequence>
<dbReference type="Gramene" id="KOM45590">
    <property type="protein sequence ID" value="KOM45590"/>
    <property type="gene ID" value="LR48_Vigan06g089600"/>
</dbReference>
<reference evidence="3" key="1">
    <citation type="journal article" date="2015" name="Proc. Natl. Acad. Sci. U.S.A.">
        <title>Genome sequencing of adzuki bean (Vigna angularis) provides insight into high starch and low fat accumulation and domestication.</title>
        <authorList>
            <person name="Yang K."/>
            <person name="Tian Z."/>
            <person name="Chen C."/>
            <person name="Luo L."/>
            <person name="Zhao B."/>
            <person name="Wang Z."/>
            <person name="Yu L."/>
            <person name="Li Y."/>
            <person name="Sun Y."/>
            <person name="Li W."/>
            <person name="Chen Y."/>
            <person name="Li Y."/>
            <person name="Zhang Y."/>
            <person name="Ai D."/>
            <person name="Zhao J."/>
            <person name="Shang C."/>
            <person name="Ma Y."/>
            <person name="Wu B."/>
            <person name="Wang M."/>
            <person name="Gao L."/>
            <person name="Sun D."/>
            <person name="Zhang P."/>
            <person name="Guo F."/>
            <person name="Wang W."/>
            <person name="Li Y."/>
            <person name="Wang J."/>
            <person name="Varshney R.K."/>
            <person name="Wang J."/>
            <person name="Ling H.Q."/>
            <person name="Wan P."/>
        </authorList>
    </citation>
    <scope>NUCLEOTIDE SEQUENCE</scope>
    <source>
        <strain evidence="3">cv. Jingnong 6</strain>
    </source>
</reference>
<evidence type="ECO:0000313" key="3">
    <source>
        <dbReference type="Proteomes" id="UP000053144"/>
    </source>
</evidence>
<evidence type="ECO:0000313" key="2">
    <source>
        <dbReference type="EMBL" id="KOM45590.1"/>
    </source>
</evidence>
<dbReference type="Proteomes" id="UP000053144">
    <property type="component" value="Chromosome 6"/>
</dbReference>
<dbReference type="AlphaFoldDB" id="A0A0L9URU4"/>
<organism evidence="2 3">
    <name type="scientific">Phaseolus angularis</name>
    <name type="common">Azuki bean</name>
    <name type="synonym">Vigna angularis</name>
    <dbReference type="NCBI Taxonomy" id="3914"/>
    <lineage>
        <taxon>Eukaryota</taxon>
        <taxon>Viridiplantae</taxon>
        <taxon>Streptophyta</taxon>
        <taxon>Embryophyta</taxon>
        <taxon>Tracheophyta</taxon>
        <taxon>Spermatophyta</taxon>
        <taxon>Magnoliopsida</taxon>
        <taxon>eudicotyledons</taxon>
        <taxon>Gunneridae</taxon>
        <taxon>Pentapetalae</taxon>
        <taxon>rosids</taxon>
        <taxon>fabids</taxon>
        <taxon>Fabales</taxon>
        <taxon>Fabaceae</taxon>
        <taxon>Papilionoideae</taxon>
        <taxon>50 kb inversion clade</taxon>
        <taxon>NPAAA clade</taxon>
        <taxon>indigoferoid/millettioid clade</taxon>
        <taxon>Phaseoleae</taxon>
        <taxon>Vigna</taxon>
    </lineage>
</organism>
<name>A0A0L9URU4_PHAAN</name>
<dbReference type="EMBL" id="CM003376">
    <property type="protein sequence ID" value="KOM45590.1"/>
    <property type="molecule type" value="Genomic_DNA"/>
</dbReference>
<accession>A0A0L9URU4</accession>
<protein>
    <submittedName>
        <fullName evidence="2">Uncharacterized protein</fullName>
    </submittedName>
</protein>